<sequence>MHEKKLKNLIKHGKLKKGKYLNYVFEDKTNMLHWAAFYNKIGLLKKIIKKHKINRKGGKFKSTPLFFAAYNSNYKCMLYLIKNGANLKSTNALGYNLLHLTAKLDDILGYLFLKKYGVPENQKNLEGLLPIHVAQKNNSENVLTYLNHGRKEDNLTKIISFLFSTKFFAFSYCISIFYANVNFIYFFSLCILKNIKNRNFLKFNLNFLLSLCIILAFKNDFYLFYKSFVLFNYFNSVSFKQIRKNKKIEFEKLILQNKFNLHEFCVYCLDKKKRHCKFCKSCFDFEGYHCFFLGKCVSFLELPKILLCFSLFISIFFSIENSNALFLSVSLSVRFYLFFIILILKTFFKI</sequence>
<dbReference type="SUPFAM" id="SSF48403">
    <property type="entry name" value="Ankyrin repeat"/>
    <property type="match status" value="1"/>
</dbReference>
<evidence type="ECO:0000313" key="5">
    <source>
        <dbReference type="EMBL" id="RVD91907.1"/>
    </source>
</evidence>
<keyword evidence="4" id="KW-0472">Membrane</keyword>
<dbReference type="PROSITE" id="PS50216">
    <property type="entry name" value="DHHC"/>
    <property type="match status" value="1"/>
</dbReference>
<feature type="repeat" description="ANK" evidence="3">
    <location>
        <begin position="60"/>
        <end position="92"/>
    </location>
</feature>
<proteinExistence type="predicted"/>
<evidence type="ECO:0000313" key="6">
    <source>
        <dbReference type="Proteomes" id="UP000282876"/>
    </source>
</evidence>
<feature type="transmembrane region" description="Helical" evidence="4">
    <location>
        <begin position="199"/>
        <end position="217"/>
    </location>
</feature>
<organism evidence="5 6">
    <name type="scientific">Tubulinosema ratisbonensis</name>
    <dbReference type="NCBI Taxonomy" id="291195"/>
    <lineage>
        <taxon>Eukaryota</taxon>
        <taxon>Fungi</taxon>
        <taxon>Fungi incertae sedis</taxon>
        <taxon>Microsporidia</taxon>
        <taxon>Tubulinosematoidea</taxon>
        <taxon>Tubulinosematidae</taxon>
        <taxon>Tubulinosema</taxon>
    </lineage>
</organism>
<dbReference type="PANTHER" id="PTHR24198:SF165">
    <property type="entry name" value="ANKYRIN REPEAT-CONTAINING PROTEIN-RELATED"/>
    <property type="match status" value="1"/>
</dbReference>
<feature type="transmembrane region" description="Helical" evidence="4">
    <location>
        <begin position="302"/>
        <end position="319"/>
    </location>
</feature>
<evidence type="ECO:0000256" key="3">
    <source>
        <dbReference type="PROSITE-ProRule" id="PRU00023"/>
    </source>
</evidence>
<dbReference type="PANTHER" id="PTHR24198">
    <property type="entry name" value="ANKYRIN REPEAT AND PROTEIN KINASE DOMAIN-CONTAINING PROTEIN"/>
    <property type="match status" value="1"/>
</dbReference>
<keyword evidence="4" id="KW-0812">Transmembrane</keyword>
<reference evidence="5 6" key="1">
    <citation type="submission" date="2018-10" db="EMBL/GenBank/DDBJ databases">
        <title>Draft genome sequence of the microsporidian Tubulinosema ratisbonensis.</title>
        <authorList>
            <person name="Polonais V."/>
            <person name="Peyretaillade E."/>
            <person name="Niehus S."/>
            <person name="Wawrzyniak I."/>
            <person name="Franchet A."/>
            <person name="Gaspin C."/>
            <person name="Reichstadt M."/>
            <person name="Belser C."/>
            <person name="Labadie K."/>
            <person name="Delbac F."/>
            <person name="Ferrandon D."/>
        </authorList>
    </citation>
    <scope>NUCLEOTIDE SEQUENCE [LARGE SCALE GENOMIC DNA]</scope>
    <source>
        <strain evidence="5 6">Franzen</strain>
    </source>
</reference>
<dbReference type="AlphaFoldDB" id="A0A437ALE6"/>
<dbReference type="EMBL" id="RCSS01000374">
    <property type="protein sequence ID" value="RVD91907.1"/>
    <property type="molecule type" value="Genomic_DNA"/>
</dbReference>
<keyword evidence="4" id="KW-1133">Transmembrane helix</keyword>
<name>A0A437ALE6_9MICR</name>
<accession>A0A437ALE6</accession>
<dbReference type="SMART" id="SM00248">
    <property type="entry name" value="ANK"/>
    <property type="match status" value="3"/>
</dbReference>
<keyword evidence="2 3" id="KW-0040">ANK repeat</keyword>
<keyword evidence="1" id="KW-0677">Repeat</keyword>
<comment type="caution">
    <text evidence="5">The sequence shown here is derived from an EMBL/GenBank/DDBJ whole genome shotgun (WGS) entry which is preliminary data.</text>
</comment>
<dbReference type="Proteomes" id="UP000282876">
    <property type="component" value="Unassembled WGS sequence"/>
</dbReference>
<dbReference type="PROSITE" id="PS50088">
    <property type="entry name" value="ANK_REPEAT"/>
    <property type="match status" value="1"/>
</dbReference>
<dbReference type="InterPro" id="IPR036770">
    <property type="entry name" value="Ankyrin_rpt-contain_sf"/>
</dbReference>
<dbReference type="Pfam" id="PF12796">
    <property type="entry name" value="Ank_2"/>
    <property type="match status" value="1"/>
</dbReference>
<feature type="transmembrane region" description="Helical" evidence="4">
    <location>
        <begin position="167"/>
        <end position="187"/>
    </location>
</feature>
<feature type="transmembrane region" description="Helical" evidence="4">
    <location>
        <begin position="325"/>
        <end position="344"/>
    </location>
</feature>
<protein>
    <submittedName>
        <fullName evidence="5">Ankyrin repeat-containing</fullName>
    </submittedName>
</protein>
<dbReference type="InterPro" id="IPR002110">
    <property type="entry name" value="Ankyrin_rpt"/>
</dbReference>
<evidence type="ECO:0000256" key="4">
    <source>
        <dbReference type="SAM" id="Phobius"/>
    </source>
</evidence>
<dbReference type="VEuPathDB" id="MicrosporidiaDB:TUBRATIS_16270"/>
<gene>
    <name evidence="5" type="ORF">TUBRATIS_16270</name>
</gene>
<keyword evidence="6" id="KW-1185">Reference proteome</keyword>
<dbReference type="Gene3D" id="1.25.40.20">
    <property type="entry name" value="Ankyrin repeat-containing domain"/>
    <property type="match status" value="1"/>
</dbReference>
<evidence type="ECO:0000256" key="2">
    <source>
        <dbReference type="ARBA" id="ARBA00023043"/>
    </source>
</evidence>
<evidence type="ECO:0000256" key="1">
    <source>
        <dbReference type="ARBA" id="ARBA00022737"/>
    </source>
</evidence>
<dbReference type="OrthoDB" id="9909019at2759"/>